<protein>
    <submittedName>
        <fullName evidence="1">Flavodoxin-like fold</fullName>
    </submittedName>
</protein>
<sequence>MKNIILVNGNPKKNSFSSCITDKYAQAVRKSANIRIFNLPEMDFDPNLMCGYDDDQPLAPCLK</sequence>
<proteinExistence type="predicted"/>
<dbReference type="EMBL" id="FPAZ01000012">
    <property type="protein sequence ID" value="SFT85298.1"/>
    <property type="molecule type" value="Genomic_DNA"/>
</dbReference>
<name>A0ABY1GRM6_9GAMM</name>
<dbReference type="RefSeq" id="WP_074989379.1">
    <property type="nucleotide sequence ID" value="NZ_FPAZ01000012.1"/>
</dbReference>
<accession>A0ABY1GRM6</accession>
<comment type="caution">
    <text evidence="1">The sequence shown here is derived from an EMBL/GenBank/DDBJ whole genome shotgun (WGS) entry which is preliminary data.</text>
</comment>
<dbReference type="SUPFAM" id="SSF52218">
    <property type="entry name" value="Flavoproteins"/>
    <property type="match status" value="1"/>
</dbReference>
<organism evidence="1 2">
    <name type="scientific">Pseudoalteromonas lipolytica</name>
    <dbReference type="NCBI Taxonomy" id="570156"/>
    <lineage>
        <taxon>Bacteria</taxon>
        <taxon>Pseudomonadati</taxon>
        <taxon>Pseudomonadota</taxon>
        <taxon>Gammaproteobacteria</taxon>
        <taxon>Alteromonadales</taxon>
        <taxon>Pseudoalteromonadaceae</taxon>
        <taxon>Pseudoalteromonas</taxon>
    </lineage>
</organism>
<dbReference type="InterPro" id="IPR029039">
    <property type="entry name" value="Flavoprotein-like_sf"/>
</dbReference>
<keyword evidence="2" id="KW-1185">Reference proteome</keyword>
<dbReference type="Proteomes" id="UP000183805">
    <property type="component" value="Unassembled WGS sequence"/>
</dbReference>
<gene>
    <name evidence="1" type="ORF">SAMN04487854_11222</name>
</gene>
<reference evidence="1 2" key="1">
    <citation type="submission" date="2016-10" db="EMBL/GenBank/DDBJ databases">
        <authorList>
            <person name="Varghese N."/>
            <person name="Submissions S."/>
        </authorList>
    </citation>
    <scope>NUCLEOTIDE SEQUENCE [LARGE SCALE GENOMIC DNA]</scope>
    <source>
        <strain evidence="1 2">CGMCC 1.8499</strain>
    </source>
</reference>
<dbReference type="Gene3D" id="3.40.50.360">
    <property type="match status" value="1"/>
</dbReference>
<evidence type="ECO:0000313" key="1">
    <source>
        <dbReference type="EMBL" id="SFT85298.1"/>
    </source>
</evidence>
<evidence type="ECO:0000313" key="2">
    <source>
        <dbReference type="Proteomes" id="UP000183805"/>
    </source>
</evidence>